<comment type="caution">
    <text evidence="1">The sequence shown here is derived from an EMBL/GenBank/DDBJ whole genome shotgun (WGS) entry which is preliminary data.</text>
</comment>
<reference evidence="2" key="1">
    <citation type="journal article" date="2019" name="Int. J. Syst. Evol. Microbiol.">
        <title>The Global Catalogue of Microorganisms (GCM) 10K type strain sequencing project: providing services to taxonomists for standard genome sequencing and annotation.</title>
        <authorList>
            <consortium name="The Broad Institute Genomics Platform"/>
            <consortium name="The Broad Institute Genome Sequencing Center for Infectious Disease"/>
            <person name="Wu L."/>
            <person name="Ma J."/>
        </authorList>
    </citation>
    <scope>NUCLEOTIDE SEQUENCE [LARGE SCALE GENOMIC DNA]</scope>
    <source>
        <strain evidence="2">KACC 12597</strain>
    </source>
</reference>
<organism evidence="1 2">
    <name type="scientific">Thiorhodococcus fuscus</name>
    <dbReference type="NCBI Taxonomy" id="527200"/>
    <lineage>
        <taxon>Bacteria</taxon>
        <taxon>Pseudomonadati</taxon>
        <taxon>Pseudomonadota</taxon>
        <taxon>Gammaproteobacteria</taxon>
        <taxon>Chromatiales</taxon>
        <taxon>Chromatiaceae</taxon>
        <taxon>Thiorhodococcus</taxon>
    </lineage>
</organism>
<keyword evidence="1" id="KW-0328">Glycosyltransferase</keyword>
<keyword evidence="2" id="KW-1185">Reference proteome</keyword>
<protein>
    <submittedName>
        <fullName evidence="1">Glycosyltransferase family A protein</fullName>
        <ecNumber evidence="1">2.4.-.-</ecNumber>
    </submittedName>
</protein>
<gene>
    <name evidence="1" type="ORF">ACFSJC_15265</name>
</gene>
<dbReference type="GO" id="GO:0016757">
    <property type="term" value="F:glycosyltransferase activity"/>
    <property type="evidence" value="ECO:0007669"/>
    <property type="project" value="UniProtKB-KW"/>
</dbReference>
<evidence type="ECO:0000313" key="1">
    <source>
        <dbReference type="EMBL" id="MFD2113208.1"/>
    </source>
</evidence>
<dbReference type="EC" id="2.4.-.-" evidence="1"/>
<sequence>MRIIALLALRNEALYLEHCLTHLADQGIETLVMDNDSTDDSLEIARSFLGRGVLGVERLPYPGYYDWQGILRRKEQLATELDADWFIHHDADEIRQSPIPGQTLSEAIAAADAAGFDAIDFREFVFLPTGRDLDARGADYVTALPHAYYFQPHPEHRVNAWKARGQSVDLVSSGGHRAEFAGRRLSPERLILRHYPFLSWNHLVDKYRHSRRYSDYEVQELGWHGKRACFDEGEAWLPNIEDLIRPDADGWQTDRVWTSHPFLGGEQP</sequence>
<name>A0ABW4YC49_9GAMM</name>
<dbReference type="Gene3D" id="3.90.550.10">
    <property type="entry name" value="Spore Coat Polysaccharide Biosynthesis Protein SpsA, Chain A"/>
    <property type="match status" value="1"/>
</dbReference>
<dbReference type="RefSeq" id="WP_386027923.1">
    <property type="nucleotide sequence ID" value="NZ_JBHUHX010000047.1"/>
</dbReference>
<evidence type="ECO:0000313" key="2">
    <source>
        <dbReference type="Proteomes" id="UP001597337"/>
    </source>
</evidence>
<keyword evidence="1" id="KW-0808">Transferase</keyword>
<dbReference type="CDD" id="cd00761">
    <property type="entry name" value="Glyco_tranf_GTA_type"/>
    <property type="match status" value="1"/>
</dbReference>
<accession>A0ABW4YC49</accession>
<dbReference type="Pfam" id="PF13704">
    <property type="entry name" value="Glyco_tranf_2_4"/>
    <property type="match status" value="1"/>
</dbReference>
<dbReference type="SUPFAM" id="SSF53448">
    <property type="entry name" value="Nucleotide-diphospho-sugar transferases"/>
    <property type="match status" value="1"/>
</dbReference>
<dbReference type="Proteomes" id="UP001597337">
    <property type="component" value="Unassembled WGS sequence"/>
</dbReference>
<dbReference type="InterPro" id="IPR029044">
    <property type="entry name" value="Nucleotide-diphossugar_trans"/>
</dbReference>
<dbReference type="EMBL" id="JBHUHX010000047">
    <property type="protein sequence ID" value="MFD2113208.1"/>
    <property type="molecule type" value="Genomic_DNA"/>
</dbReference>
<proteinExistence type="predicted"/>